<organism evidence="2 3">
    <name type="scientific">Mycena albidolilacea</name>
    <dbReference type="NCBI Taxonomy" id="1033008"/>
    <lineage>
        <taxon>Eukaryota</taxon>
        <taxon>Fungi</taxon>
        <taxon>Dikarya</taxon>
        <taxon>Basidiomycota</taxon>
        <taxon>Agaricomycotina</taxon>
        <taxon>Agaricomycetes</taxon>
        <taxon>Agaricomycetidae</taxon>
        <taxon>Agaricales</taxon>
        <taxon>Marasmiineae</taxon>
        <taxon>Mycenaceae</taxon>
        <taxon>Mycena</taxon>
    </lineage>
</organism>
<dbReference type="Proteomes" id="UP001218218">
    <property type="component" value="Unassembled WGS sequence"/>
</dbReference>
<keyword evidence="3" id="KW-1185">Reference proteome</keyword>
<evidence type="ECO:0000256" key="1">
    <source>
        <dbReference type="SAM" id="Phobius"/>
    </source>
</evidence>
<gene>
    <name evidence="2" type="ORF">DFH08DRAFT_964573</name>
</gene>
<evidence type="ECO:0000313" key="3">
    <source>
        <dbReference type="Proteomes" id="UP001218218"/>
    </source>
</evidence>
<proteinExistence type="predicted"/>
<protein>
    <submittedName>
        <fullName evidence="2">Uncharacterized protein</fullName>
    </submittedName>
</protein>
<comment type="caution">
    <text evidence="2">The sequence shown here is derived from an EMBL/GenBank/DDBJ whole genome shotgun (WGS) entry which is preliminary data.</text>
</comment>
<keyword evidence="1" id="KW-0472">Membrane</keyword>
<sequence>MSAPAPKWCKKRGWPHLHIVYVSPHHQLLIALDNAPLYIVVVFLPQPRIAIVIILSLLHPRSLRQRVHNGDPRPLLPPRNLWGTLHFSCVRGNIPVHGLLLESVGNHPLSGCLVHTACSHQHCLCPLHPSIRLKFQRDWDPTEFLL</sequence>
<evidence type="ECO:0000313" key="2">
    <source>
        <dbReference type="EMBL" id="KAJ7337603.1"/>
    </source>
</evidence>
<dbReference type="EMBL" id="JARIHO010000029">
    <property type="protein sequence ID" value="KAJ7337603.1"/>
    <property type="molecule type" value="Genomic_DNA"/>
</dbReference>
<dbReference type="AlphaFoldDB" id="A0AAD6ZTA5"/>
<keyword evidence="1" id="KW-0812">Transmembrane</keyword>
<keyword evidence="1" id="KW-1133">Transmembrane helix</keyword>
<accession>A0AAD6ZTA5</accession>
<feature type="transmembrane region" description="Helical" evidence="1">
    <location>
        <begin position="37"/>
        <end position="58"/>
    </location>
</feature>
<name>A0AAD6ZTA5_9AGAR</name>
<reference evidence="2" key="1">
    <citation type="submission" date="2023-03" db="EMBL/GenBank/DDBJ databases">
        <title>Massive genome expansion in bonnet fungi (Mycena s.s.) driven by repeated elements and novel gene families across ecological guilds.</title>
        <authorList>
            <consortium name="Lawrence Berkeley National Laboratory"/>
            <person name="Harder C.B."/>
            <person name="Miyauchi S."/>
            <person name="Viragh M."/>
            <person name="Kuo A."/>
            <person name="Thoen E."/>
            <person name="Andreopoulos B."/>
            <person name="Lu D."/>
            <person name="Skrede I."/>
            <person name="Drula E."/>
            <person name="Henrissat B."/>
            <person name="Morin E."/>
            <person name="Kohler A."/>
            <person name="Barry K."/>
            <person name="LaButti K."/>
            <person name="Morin E."/>
            <person name="Salamov A."/>
            <person name="Lipzen A."/>
            <person name="Mereny Z."/>
            <person name="Hegedus B."/>
            <person name="Baldrian P."/>
            <person name="Stursova M."/>
            <person name="Weitz H."/>
            <person name="Taylor A."/>
            <person name="Grigoriev I.V."/>
            <person name="Nagy L.G."/>
            <person name="Martin F."/>
            <person name="Kauserud H."/>
        </authorList>
    </citation>
    <scope>NUCLEOTIDE SEQUENCE</scope>
    <source>
        <strain evidence="2">CBHHK002</strain>
    </source>
</reference>